<evidence type="ECO:0000313" key="2">
    <source>
        <dbReference type="Proteomes" id="UP000822688"/>
    </source>
</evidence>
<proteinExistence type="predicted"/>
<name>A0A8T0GHG3_CERPU</name>
<comment type="caution">
    <text evidence="1">The sequence shown here is derived from an EMBL/GenBank/DDBJ whole genome shotgun (WGS) entry which is preliminary data.</text>
</comment>
<organism evidence="1 2">
    <name type="scientific">Ceratodon purpureus</name>
    <name type="common">Fire moss</name>
    <name type="synonym">Dicranum purpureum</name>
    <dbReference type="NCBI Taxonomy" id="3225"/>
    <lineage>
        <taxon>Eukaryota</taxon>
        <taxon>Viridiplantae</taxon>
        <taxon>Streptophyta</taxon>
        <taxon>Embryophyta</taxon>
        <taxon>Bryophyta</taxon>
        <taxon>Bryophytina</taxon>
        <taxon>Bryopsida</taxon>
        <taxon>Dicranidae</taxon>
        <taxon>Pseudoditrichales</taxon>
        <taxon>Ditrichaceae</taxon>
        <taxon>Ceratodon</taxon>
    </lineage>
</organism>
<sequence>MVMERKRGAWKQLDGGWVGNAVAIGGSSGAGEPELEGGRWKLRDQIHRHRGKEKCAGLHCHSVASRLLFCGSGFRHPHHHTTSTSTEDCNSTPHRAHTTWVHFWYSFQQFSTVSNSFRIVWNSFGIVWNSWLDSGVSGLTV</sequence>
<gene>
    <name evidence="1" type="ORF">KC19_11G153000</name>
</gene>
<keyword evidence="2" id="KW-1185">Reference proteome</keyword>
<dbReference type="Proteomes" id="UP000822688">
    <property type="component" value="Chromosome 11"/>
</dbReference>
<accession>A0A8T0GHG3</accession>
<dbReference type="EMBL" id="CM026432">
    <property type="protein sequence ID" value="KAG0557734.1"/>
    <property type="molecule type" value="Genomic_DNA"/>
</dbReference>
<protein>
    <submittedName>
        <fullName evidence="1">Uncharacterized protein</fullName>
    </submittedName>
</protein>
<dbReference type="AlphaFoldDB" id="A0A8T0GHG3"/>
<reference evidence="1 2" key="1">
    <citation type="submission" date="2020-06" db="EMBL/GenBank/DDBJ databases">
        <title>WGS assembly of Ceratodon purpureus strain R40.</title>
        <authorList>
            <person name="Carey S.B."/>
            <person name="Jenkins J."/>
            <person name="Shu S."/>
            <person name="Lovell J.T."/>
            <person name="Sreedasyam A."/>
            <person name="Maumus F."/>
            <person name="Tiley G.P."/>
            <person name="Fernandez-Pozo N."/>
            <person name="Barry K."/>
            <person name="Chen C."/>
            <person name="Wang M."/>
            <person name="Lipzen A."/>
            <person name="Daum C."/>
            <person name="Saski C.A."/>
            <person name="Payton A.C."/>
            <person name="Mcbreen J.C."/>
            <person name="Conrad R.E."/>
            <person name="Kollar L.M."/>
            <person name="Olsson S."/>
            <person name="Huttunen S."/>
            <person name="Landis J.B."/>
            <person name="Wickett N.J."/>
            <person name="Johnson M.G."/>
            <person name="Rensing S.A."/>
            <person name="Grimwood J."/>
            <person name="Schmutz J."/>
            <person name="Mcdaniel S.F."/>
        </authorList>
    </citation>
    <scope>NUCLEOTIDE SEQUENCE [LARGE SCALE GENOMIC DNA]</scope>
    <source>
        <strain evidence="1 2">R40</strain>
    </source>
</reference>
<evidence type="ECO:0000313" key="1">
    <source>
        <dbReference type="EMBL" id="KAG0557734.1"/>
    </source>
</evidence>